<feature type="region of interest" description="Disordered" evidence="1">
    <location>
        <begin position="24"/>
        <end position="43"/>
    </location>
</feature>
<evidence type="ECO:0000313" key="2">
    <source>
        <dbReference type="EMBL" id="KAJ8884440.1"/>
    </source>
</evidence>
<keyword evidence="3" id="KW-1185">Reference proteome</keyword>
<comment type="caution">
    <text evidence="2">The sequence shown here is derived from an EMBL/GenBank/DDBJ whole genome shotgun (WGS) entry which is preliminary data.</text>
</comment>
<reference evidence="2 3" key="1">
    <citation type="submission" date="2023-02" db="EMBL/GenBank/DDBJ databases">
        <title>LHISI_Scaffold_Assembly.</title>
        <authorList>
            <person name="Stuart O.P."/>
            <person name="Cleave R."/>
            <person name="Magrath M.J.L."/>
            <person name="Mikheyev A.S."/>
        </authorList>
    </citation>
    <scope>NUCLEOTIDE SEQUENCE [LARGE SCALE GENOMIC DNA]</scope>
    <source>
        <strain evidence="2">Daus_M_001</strain>
        <tissue evidence="2">Leg muscle</tissue>
    </source>
</reference>
<feature type="compositionally biased region" description="Acidic residues" evidence="1">
    <location>
        <begin position="33"/>
        <end position="43"/>
    </location>
</feature>
<evidence type="ECO:0000256" key="1">
    <source>
        <dbReference type="SAM" id="MobiDB-lite"/>
    </source>
</evidence>
<name>A0ABQ9HJS7_9NEOP</name>
<evidence type="ECO:0000313" key="3">
    <source>
        <dbReference type="Proteomes" id="UP001159363"/>
    </source>
</evidence>
<gene>
    <name evidence="2" type="ORF">PR048_016297</name>
</gene>
<accession>A0ABQ9HJS7</accession>
<organism evidence="2 3">
    <name type="scientific">Dryococelus australis</name>
    <dbReference type="NCBI Taxonomy" id="614101"/>
    <lineage>
        <taxon>Eukaryota</taxon>
        <taxon>Metazoa</taxon>
        <taxon>Ecdysozoa</taxon>
        <taxon>Arthropoda</taxon>
        <taxon>Hexapoda</taxon>
        <taxon>Insecta</taxon>
        <taxon>Pterygota</taxon>
        <taxon>Neoptera</taxon>
        <taxon>Polyneoptera</taxon>
        <taxon>Phasmatodea</taxon>
        <taxon>Verophasmatodea</taxon>
        <taxon>Anareolatae</taxon>
        <taxon>Phasmatidae</taxon>
        <taxon>Eurycanthinae</taxon>
        <taxon>Dryococelus</taxon>
    </lineage>
</organism>
<dbReference type="EMBL" id="JARBHB010000005">
    <property type="protein sequence ID" value="KAJ8884440.1"/>
    <property type="molecule type" value="Genomic_DNA"/>
</dbReference>
<proteinExistence type="predicted"/>
<sequence length="126" mass="14168">MADVDKNIPFSISLTTDIIEATKNSNTTKTESSVDENGDSADETDITWSEAAATWDTILKFSKSKKDCYSLSEVMQYRVLHSTFLHKRRLAIKQSNIRTHMVKQAMQKPSQSSVPTSGAIHFQLQQ</sequence>
<protein>
    <submittedName>
        <fullName evidence="2">Uncharacterized protein</fullName>
    </submittedName>
</protein>
<dbReference type="Proteomes" id="UP001159363">
    <property type="component" value="Chromosome 4"/>
</dbReference>